<dbReference type="Proteomes" id="UP000266273">
    <property type="component" value="Unassembled WGS sequence"/>
</dbReference>
<evidence type="ECO:0000259" key="1">
    <source>
        <dbReference type="Pfam" id="PF10090"/>
    </source>
</evidence>
<feature type="domain" description="Histidine phosphotransferase ChpT C-terminal" evidence="1">
    <location>
        <begin position="86"/>
        <end position="205"/>
    </location>
</feature>
<reference evidence="2 3" key="1">
    <citation type="submission" date="2018-08" db="EMBL/GenBank/DDBJ databases">
        <title>Genomic Encyclopedia of Archaeal and Bacterial Type Strains, Phase II (KMG-II): from individual species to whole genera.</title>
        <authorList>
            <person name="Goeker M."/>
        </authorList>
    </citation>
    <scope>NUCLEOTIDE SEQUENCE [LARGE SCALE GENOMIC DNA]</scope>
    <source>
        <strain evidence="2 3">DSM 5002</strain>
    </source>
</reference>
<organism evidence="2 3">
    <name type="scientific">Dichotomicrobium thermohalophilum</name>
    <dbReference type="NCBI Taxonomy" id="933063"/>
    <lineage>
        <taxon>Bacteria</taxon>
        <taxon>Pseudomonadati</taxon>
        <taxon>Pseudomonadota</taxon>
        <taxon>Alphaproteobacteria</taxon>
        <taxon>Hyphomicrobiales</taxon>
        <taxon>Hyphomicrobiaceae</taxon>
        <taxon>Dichotomicrobium</taxon>
    </lineage>
</organism>
<dbReference type="AlphaFoldDB" id="A0A397Q3A6"/>
<dbReference type="GO" id="GO:0016740">
    <property type="term" value="F:transferase activity"/>
    <property type="evidence" value="ECO:0007669"/>
    <property type="project" value="UniProtKB-KW"/>
</dbReference>
<accession>A0A397Q3A6</accession>
<comment type="caution">
    <text evidence="2">The sequence shown here is derived from an EMBL/GenBank/DDBJ whole genome shotgun (WGS) entry which is preliminary data.</text>
</comment>
<proteinExistence type="predicted"/>
<name>A0A397Q3A6_9HYPH</name>
<dbReference type="Pfam" id="PF10090">
    <property type="entry name" value="HPTransfase"/>
    <property type="match status" value="1"/>
</dbReference>
<dbReference type="OrthoDB" id="9803702at2"/>
<dbReference type="Gene3D" id="3.30.565.10">
    <property type="entry name" value="Histidine kinase-like ATPase, C-terminal domain"/>
    <property type="match status" value="1"/>
</dbReference>
<keyword evidence="3" id="KW-1185">Reference proteome</keyword>
<evidence type="ECO:0000313" key="2">
    <source>
        <dbReference type="EMBL" id="RIA55846.1"/>
    </source>
</evidence>
<sequence length="214" mass="22674">MTVKPALADIQLTAFMSSRICHDLVGPIGAINNGLELLEEETDEDARAYAQEVILNSAQAAWTRLEFARLAFGASSGMGQAVDIGQAERIARGYVEEGKHRLQWHAPKDIQLDKSHARLLMIIIAIAIPALPVGGALHVDVAAAEGAPTLTVRCVGRNARIPDKVDGILSGADLEGLDPRSILPYYAARLADEAGMTITVAKAGEDVVFTAAPA</sequence>
<dbReference type="InterPro" id="IPR018762">
    <property type="entry name" value="ChpT_C"/>
</dbReference>
<dbReference type="RefSeq" id="WP_119060695.1">
    <property type="nucleotide sequence ID" value="NZ_QXDF01000001.1"/>
</dbReference>
<dbReference type="InterPro" id="IPR036890">
    <property type="entry name" value="HATPase_C_sf"/>
</dbReference>
<protein>
    <submittedName>
        <fullName evidence="2">Histidine phosphotransferase ChpT</fullName>
    </submittedName>
</protein>
<dbReference type="Gene3D" id="1.10.287.130">
    <property type="match status" value="1"/>
</dbReference>
<keyword evidence="2" id="KW-0808">Transferase</keyword>
<dbReference type="EMBL" id="QXDF01000001">
    <property type="protein sequence ID" value="RIA55846.1"/>
    <property type="molecule type" value="Genomic_DNA"/>
</dbReference>
<evidence type="ECO:0000313" key="3">
    <source>
        <dbReference type="Proteomes" id="UP000266273"/>
    </source>
</evidence>
<gene>
    <name evidence="2" type="ORF">BXY53_0931</name>
</gene>